<dbReference type="RefSeq" id="WP_271218736.1">
    <property type="nucleotide sequence ID" value="NZ_BAAAVD010000042.1"/>
</dbReference>
<reference evidence="2" key="2">
    <citation type="submission" date="2023-01" db="EMBL/GenBank/DDBJ databases">
        <authorList>
            <person name="Sun Q."/>
            <person name="Evtushenko L."/>
        </authorList>
    </citation>
    <scope>NUCLEOTIDE SEQUENCE</scope>
    <source>
        <strain evidence="2">VKM Ac-2007</strain>
    </source>
</reference>
<keyword evidence="3" id="KW-1185">Reference proteome</keyword>
<evidence type="ECO:0000313" key="2">
    <source>
        <dbReference type="EMBL" id="GLK10312.1"/>
    </source>
</evidence>
<dbReference type="AlphaFoldDB" id="A0A9W6I255"/>
<feature type="chain" id="PRO_5040725208" evidence="1">
    <location>
        <begin position="25"/>
        <end position="123"/>
    </location>
</feature>
<comment type="caution">
    <text evidence="2">The sequence shown here is derived from an EMBL/GenBank/DDBJ whole genome shotgun (WGS) entry which is preliminary data.</text>
</comment>
<sequence length="123" mass="12711">MRTLSSMFVIVAAGAVVMTGTAHADSVNLTATVNPGAEVSLSPELVPTAPYKGRVLVKLDNNTQPTEVRIGNCHGRHIGKVAIAANDHAAYVAAADSPAPACVRFRVKNVGDQPVTVAGVGYF</sequence>
<name>A0A9W6I255_9ACTN</name>
<feature type="signal peptide" evidence="1">
    <location>
        <begin position="1"/>
        <end position="24"/>
    </location>
</feature>
<reference evidence="2" key="1">
    <citation type="journal article" date="2014" name="Int. J. Syst. Evol. Microbiol.">
        <title>Complete genome sequence of Corynebacterium casei LMG S-19264T (=DSM 44701T), isolated from a smear-ripened cheese.</title>
        <authorList>
            <consortium name="US DOE Joint Genome Institute (JGI-PGF)"/>
            <person name="Walter F."/>
            <person name="Albersmeier A."/>
            <person name="Kalinowski J."/>
            <person name="Ruckert C."/>
        </authorList>
    </citation>
    <scope>NUCLEOTIDE SEQUENCE</scope>
    <source>
        <strain evidence="2">VKM Ac-2007</strain>
    </source>
</reference>
<organism evidence="2 3">
    <name type="scientific">Streptosporangium carneum</name>
    <dbReference type="NCBI Taxonomy" id="47481"/>
    <lineage>
        <taxon>Bacteria</taxon>
        <taxon>Bacillati</taxon>
        <taxon>Actinomycetota</taxon>
        <taxon>Actinomycetes</taxon>
        <taxon>Streptosporangiales</taxon>
        <taxon>Streptosporangiaceae</taxon>
        <taxon>Streptosporangium</taxon>
    </lineage>
</organism>
<protein>
    <submittedName>
        <fullName evidence="2">Uncharacterized protein</fullName>
    </submittedName>
</protein>
<accession>A0A9W6I255</accession>
<proteinExistence type="predicted"/>
<evidence type="ECO:0000313" key="3">
    <source>
        <dbReference type="Proteomes" id="UP001143474"/>
    </source>
</evidence>
<dbReference type="EMBL" id="BSEV01000007">
    <property type="protein sequence ID" value="GLK10312.1"/>
    <property type="molecule type" value="Genomic_DNA"/>
</dbReference>
<evidence type="ECO:0000256" key="1">
    <source>
        <dbReference type="SAM" id="SignalP"/>
    </source>
</evidence>
<keyword evidence="1" id="KW-0732">Signal</keyword>
<gene>
    <name evidence="2" type="ORF">GCM10017600_37180</name>
</gene>
<dbReference type="Proteomes" id="UP001143474">
    <property type="component" value="Unassembled WGS sequence"/>
</dbReference>